<dbReference type="Gene3D" id="3.40.50.2000">
    <property type="entry name" value="Glycogen Phosphorylase B"/>
    <property type="match status" value="2"/>
</dbReference>
<keyword evidence="1" id="KW-0472">Membrane</keyword>
<dbReference type="CAZy" id="GT4">
    <property type="family name" value="Glycosyltransferase Family 4"/>
</dbReference>
<dbReference type="GO" id="GO:0016757">
    <property type="term" value="F:glycosyltransferase activity"/>
    <property type="evidence" value="ECO:0007669"/>
    <property type="project" value="TreeGrafter"/>
</dbReference>
<dbReference type="PANTHER" id="PTHR12526">
    <property type="entry name" value="GLYCOSYLTRANSFERASE"/>
    <property type="match status" value="1"/>
</dbReference>
<keyword evidence="1" id="KW-1133">Transmembrane helix</keyword>
<keyword evidence="2" id="KW-0808">Transferase</keyword>
<dbReference type="AlphaFoldDB" id="Q4KZ34"/>
<proteinExistence type="predicted"/>
<dbReference type="PANTHER" id="PTHR12526:SF600">
    <property type="entry name" value="GLYCOSYL TRANSFERASE GROUP 1"/>
    <property type="match status" value="1"/>
</dbReference>
<dbReference type="Pfam" id="PF13692">
    <property type="entry name" value="Glyco_trans_1_4"/>
    <property type="match status" value="1"/>
</dbReference>
<dbReference type="CDD" id="cd03801">
    <property type="entry name" value="GT4_PimA-like"/>
    <property type="match status" value="1"/>
</dbReference>
<dbReference type="EMBL" id="AY654590">
    <property type="protein sequence ID" value="AAV74378.1"/>
    <property type="molecule type" value="Genomic_DNA"/>
</dbReference>
<reference evidence="2" key="1">
    <citation type="journal article" date="2005" name="FEMS Microbiol. Lett.">
        <title>Characterization of the Escherichia coli O59 and O155 O-antigen gene clusters: the atypical wzx genes are evolutionary related.</title>
        <authorList>
            <person name="Guo H."/>
            <person name="Kong Q."/>
            <person name="Cheng J."/>
            <person name="Wang L."/>
            <person name="Feng L."/>
        </authorList>
    </citation>
    <scope>NUCLEOTIDE SEQUENCE</scope>
</reference>
<evidence type="ECO:0000256" key="1">
    <source>
        <dbReference type="SAM" id="Phobius"/>
    </source>
</evidence>
<keyword evidence="1" id="KW-0812">Transmembrane</keyword>
<evidence type="ECO:0000313" key="2">
    <source>
        <dbReference type="EMBL" id="AAV74378.1"/>
    </source>
</evidence>
<dbReference type="SUPFAM" id="SSF53756">
    <property type="entry name" value="UDP-Glycosyltransferase/glycogen phosphorylase"/>
    <property type="match status" value="1"/>
</dbReference>
<name>Q4KZ34_ECOLX</name>
<accession>Q4KZ34</accession>
<sequence length="347" mass="39343">MTYPIPDDGVYTSVYRCHHPRIISYFSCLLALPTNIPLQVAYYYSPKFKKIINKLVPEHDLLLPHLIRVAGYVKKNSTPKILEMTDAISMNYERVCKLKNSTGIKGLIYKIERNRLNQYEKSIAKYFDQTIFVSQHDKNYLFRNLPDLYHKSLVCTNGVDVANFKNTLFKRSYKLIFIGNMFSVQNFDAAFWFCESVLPILRQYGPFTFHVIGKISLENSKKLSAYEGVFVTGAVDNVMDYANNSLAGICSVRLAAGVQNKILEYMAMGIPAITTSIGLEGLFAVDGESIVVANTPHEFVSTILKLFNDPSFGKTISKNGLGYVQQNHSWSEKLQPLIQVINNLIEE</sequence>
<feature type="transmembrane region" description="Helical" evidence="1">
    <location>
        <begin position="22"/>
        <end position="44"/>
    </location>
</feature>
<protein>
    <submittedName>
        <fullName evidence="2">Glycosyltransferase</fullName>
    </submittedName>
</protein>
<organism evidence="2">
    <name type="scientific">Escherichia coli</name>
    <dbReference type="NCBI Taxonomy" id="562"/>
    <lineage>
        <taxon>Bacteria</taxon>
        <taxon>Pseudomonadati</taxon>
        <taxon>Pseudomonadota</taxon>
        <taxon>Gammaproteobacteria</taxon>
        <taxon>Enterobacterales</taxon>
        <taxon>Enterobacteriaceae</taxon>
        <taxon>Escherichia</taxon>
    </lineage>
</organism>